<dbReference type="Gene3D" id="3.90.226.10">
    <property type="entry name" value="2-enoyl-CoA Hydratase, Chain A, domain 1"/>
    <property type="match status" value="1"/>
</dbReference>
<comment type="caution">
    <text evidence="7">The sequence shown here is derived from an EMBL/GenBank/DDBJ whole genome shotgun (WGS) entry which is preliminary data.</text>
</comment>
<reference evidence="8" key="1">
    <citation type="submission" date="2019-10" db="EMBL/GenBank/DDBJ databases">
        <title>Streptomyces sp. nov., a novel actinobacterium isolated from alkaline environment.</title>
        <authorList>
            <person name="Golinska P."/>
        </authorList>
    </citation>
    <scope>NUCLEOTIDE SEQUENCE [LARGE SCALE GENOMIC DNA]</scope>
    <source>
        <strain evidence="8">DSM 42118</strain>
    </source>
</reference>
<dbReference type="GO" id="GO:0030288">
    <property type="term" value="C:outer membrane-bounded periplasmic space"/>
    <property type="evidence" value="ECO:0007669"/>
    <property type="project" value="TreeGrafter"/>
</dbReference>
<dbReference type="SMART" id="SM00245">
    <property type="entry name" value="TSPc"/>
    <property type="match status" value="1"/>
</dbReference>
<evidence type="ECO:0000256" key="1">
    <source>
        <dbReference type="ARBA" id="ARBA00009179"/>
    </source>
</evidence>
<feature type="domain" description="PDZ" evidence="6">
    <location>
        <begin position="40"/>
        <end position="105"/>
    </location>
</feature>
<dbReference type="InterPro" id="IPR005151">
    <property type="entry name" value="Tail-specific_protease"/>
</dbReference>
<evidence type="ECO:0000256" key="2">
    <source>
        <dbReference type="ARBA" id="ARBA00022670"/>
    </source>
</evidence>
<dbReference type="CDD" id="cd07560">
    <property type="entry name" value="Peptidase_S41_CPP"/>
    <property type="match status" value="1"/>
</dbReference>
<protein>
    <submittedName>
        <fullName evidence="7">PDZ domain-containing protein</fullName>
    </submittedName>
</protein>
<dbReference type="Pfam" id="PF03572">
    <property type="entry name" value="Peptidase_S41"/>
    <property type="match status" value="1"/>
</dbReference>
<dbReference type="PANTHER" id="PTHR32060">
    <property type="entry name" value="TAIL-SPECIFIC PROTEASE"/>
    <property type="match status" value="1"/>
</dbReference>
<evidence type="ECO:0000259" key="6">
    <source>
        <dbReference type="PROSITE" id="PS50106"/>
    </source>
</evidence>
<feature type="region of interest" description="Disordered" evidence="5">
    <location>
        <begin position="129"/>
        <end position="163"/>
    </location>
</feature>
<dbReference type="PROSITE" id="PS50106">
    <property type="entry name" value="PDZ"/>
    <property type="match status" value="1"/>
</dbReference>
<comment type="similarity">
    <text evidence="1">Belongs to the peptidase S41A family.</text>
</comment>
<dbReference type="SUPFAM" id="SSF52096">
    <property type="entry name" value="ClpP/crotonase"/>
    <property type="match status" value="1"/>
</dbReference>
<evidence type="ECO:0000313" key="7">
    <source>
        <dbReference type="EMBL" id="MBB0244550.1"/>
    </source>
</evidence>
<feature type="compositionally biased region" description="Gly residues" evidence="5">
    <location>
        <begin position="132"/>
        <end position="144"/>
    </location>
</feature>
<name>A0A7W3TD97_9ACTN</name>
<dbReference type="InterPro" id="IPR004447">
    <property type="entry name" value="Peptidase_S41A"/>
</dbReference>
<dbReference type="GO" id="GO:0004175">
    <property type="term" value="F:endopeptidase activity"/>
    <property type="evidence" value="ECO:0007669"/>
    <property type="project" value="TreeGrafter"/>
</dbReference>
<dbReference type="Gene3D" id="3.30.750.44">
    <property type="match status" value="1"/>
</dbReference>
<dbReference type="AlphaFoldDB" id="A0A7W3TD97"/>
<dbReference type="GO" id="GO:0007165">
    <property type="term" value="P:signal transduction"/>
    <property type="evidence" value="ECO:0007669"/>
    <property type="project" value="TreeGrafter"/>
</dbReference>
<organism evidence="7 8">
    <name type="scientific">Streptomyces alkaliphilus</name>
    <dbReference type="NCBI Taxonomy" id="1472722"/>
    <lineage>
        <taxon>Bacteria</taxon>
        <taxon>Bacillati</taxon>
        <taxon>Actinomycetota</taxon>
        <taxon>Actinomycetes</taxon>
        <taxon>Kitasatosporales</taxon>
        <taxon>Streptomycetaceae</taxon>
        <taxon>Streptomyces</taxon>
    </lineage>
</organism>
<keyword evidence="3" id="KW-0378">Hydrolase</keyword>
<accession>A0A7W3TD97</accession>
<dbReference type="Pfam" id="PF17820">
    <property type="entry name" value="PDZ_6"/>
    <property type="match status" value="1"/>
</dbReference>
<evidence type="ECO:0000256" key="3">
    <source>
        <dbReference type="ARBA" id="ARBA00022801"/>
    </source>
</evidence>
<evidence type="ECO:0000313" key="8">
    <source>
        <dbReference type="Proteomes" id="UP000538929"/>
    </source>
</evidence>
<dbReference type="Gene3D" id="2.30.42.10">
    <property type="match status" value="1"/>
</dbReference>
<gene>
    <name evidence="7" type="ORF">FNQ90_10655</name>
</gene>
<dbReference type="InterPro" id="IPR001478">
    <property type="entry name" value="PDZ"/>
</dbReference>
<sequence>MPPAGIGPGSTAPVDAEIVVGASGDTWSASYTAEEYEAWRLSLEGEYVGTGVSVRRVSEDRVEIARVHAGGPADRAGLRAGDVLRSVDGVAVEDLPVTEVVARLRGRDLPAAEAGPGSRVRLGVERAVPAGAGAGPGGEQGDGASGRVSRSAESTRIAPGNGGVPATVIEVEVERAVLATEPVTVHRDAPGTTRVRVSSFVEGAAERLRTEVAGMPEGEGVVLDLRGNSGGLITEAAEAAAVFLDGGLVGTYEVRGVQHALRAAPGGDTERPVVVLVDGGTMSSAELLTGALRDRNRAVVVGRPTFGKGTVQMPSRQPDGSVAELTVGTYATPAGTTPVEGGGLEPDVPVEPGEDPVVRAGRVLAALSGGA</sequence>
<evidence type="ECO:0000256" key="5">
    <source>
        <dbReference type="SAM" id="MobiDB-lite"/>
    </source>
</evidence>
<dbReference type="EMBL" id="VKHT01000264">
    <property type="protein sequence ID" value="MBB0244550.1"/>
    <property type="molecule type" value="Genomic_DNA"/>
</dbReference>
<keyword evidence="2" id="KW-0645">Protease</keyword>
<dbReference type="GO" id="GO:0008236">
    <property type="term" value="F:serine-type peptidase activity"/>
    <property type="evidence" value="ECO:0007669"/>
    <property type="project" value="UniProtKB-KW"/>
</dbReference>
<dbReference type="SMART" id="SM00228">
    <property type="entry name" value="PDZ"/>
    <property type="match status" value="1"/>
</dbReference>
<evidence type="ECO:0000256" key="4">
    <source>
        <dbReference type="ARBA" id="ARBA00022825"/>
    </source>
</evidence>
<dbReference type="InterPro" id="IPR041489">
    <property type="entry name" value="PDZ_6"/>
</dbReference>
<proteinExistence type="inferred from homology"/>
<dbReference type="GO" id="GO:0006508">
    <property type="term" value="P:proteolysis"/>
    <property type="evidence" value="ECO:0007669"/>
    <property type="project" value="UniProtKB-KW"/>
</dbReference>
<dbReference type="SUPFAM" id="SSF50156">
    <property type="entry name" value="PDZ domain-like"/>
    <property type="match status" value="1"/>
</dbReference>
<dbReference type="InterPro" id="IPR029045">
    <property type="entry name" value="ClpP/crotonase-like_dom_sf"/>
</dbReference>
<dbReference type="PANTHER" id="PTHR32060:SF30">
    <property type="entry name" value="CARBOXY-TERMINAL PROCESSING PROTEASE CTPA"/>
    <property type="match status" value="1"/>
</dbReference>
<dbReference type="InterPro" id="IPR036034">
    <property type="entry name" value="PDZ_sf"/>
</dbReference>
<keyword evidence="4" id="KW-0720">Serine protease</keyword>
<keyword evidence="8" id="KW-1185">Reference proteome</keyword>
<dbReference type="Proteomes" id="UP000538929">
    <property type="component" value="Unassembled WGS sequence"/>
</dbReference>